<dbReference type="InterPro" id="IPR001453">
    <property type="entry name" value="MoaB/Mog_dom"/>
</dbReference>
<evidence type="ECO:0000256" key="8">
    <source>
        <dbReference type="ARBA" id="ARBA00022842"/>
    </source>
</evidence>
<evidence type="ECO:0000313" key="13">
    <source>
        <dbReference type="Proteomes" id="UP000509761"/>
    </source>
</evidence>
<dbReference type="Gene3D" id="3.90.105.10">
    <property type="entry name" value="Molybdopterin biosynthesis moea protein, domain 2"/>
    <property type="match status" value="1"/>
</dbReference>
<evidence type="ECO:0000256" key="1">
    <source>
        <dbReference type="ARBA" id="ARBA00001946"/>
    </source>
</evidence>
<gene>
    <name evidence="12" type="ORF">FX987_01172</name>
</gene>
<dbReference type="SUPFAM" id="SSF63882">
    <property type="entry name" value="MoeA N-terminal region -like"/>
    <property type="match status" value="1"/>
</dbReference>
<comment type="function">
    <text evidence="2 11">Catalyzes the insertion of molybdate into adenylated molybdopterin with the concomitant release of AMP.</text>
</comment>
<dbReference type="PANTHER" id="PTHR10192:SF5">
    <property type="entry name" value="GEPHYRIN"/>
    <property type="match status" value="1"/>
</dbReference>
<evidence type="ECO:0000256" key="6">
    <source>
        <dbReference type="ARBA" id="ARBA00022679"/>
    </source>
</evidence>
<dbReference type="InterPro" id="IPR036425">
    <property type="entry name" value="MoaB/Mog-like_dom_sf"/>
</dbReference>
<dbReference type="Gene3D" id="2.40.340.10">
    <property type="entry name" value="MoeA, C-terminal, domain IV"/>
    <property type="match status" value="1"/>
</dbReference>
<dbReference type="Gene3D" id="2.170.190.11">
    <property type="entry name" value="Molybdopterin biosynthesis moea protein, domain 3"/>
    <property type="match status" value="1"/>
</dbReference>
<dbReference type="SUPFAM" id="SSF63867">
    <property type="entry name" value="MoeA C-terminal domain-like"/>
    <property type="match status" value="1"/>
</dbReference>
<evidence type="ECO:0000313" key="12">
    <source>
        <dbReference type="EMBL" id="QKS23417.1"/>
    </source>
</evidence>
<dbReference type="AlphaFoldDB" id="A0A6N0YW92"/>
<dbReference type="Pfam" id="PF03454">
    <property type="entry name" value="MoeA_C"/>
    <property type="match status" value="1"/>
</dbReference>
<keyword evidence="6 11" id="KW-0808">Transferase</keyword>
<comment type="catalytic activity">
    <reaction evidence="10">
        <text>adenylyl-molybdopterin + molybdate = Mo-molybdopterin + AMP + H(+)</text>
        <dbReference type="Rhea" id="RHEA:35047"/>
        <dbReference type="ChEBI" id="CHEBI:15378"/>
        <dbReference type="ChEBI" id="CHEBI:36264"/>
        <dbReference type="ChEBI" id="CHEBI:62727"/>
        <dbReference type="ChEBI" id="CHEBI:71302"/>
        <dbReference type="ChEBI" id="CHEBI:456215"/>
        <dbReference type="EC" id="2.10.1.1"/>
    </reaction>
</comment>
<keyword evidence="5 11" id="KW-0500">Molybdenum</keyword>
<dbReference type="Pfam" id="PF00994">
    <property type="entry name" value="MoCF_biosynth"/>
    <property type="match status" value="1"/>
</dbReference>
<accession>A0A6N0YW92</accession>
<dbReference type="InterPro" id="IPR038987">
    <property type="entry name" value="MoeA-like"/>
</dbReference>
<dbReference type="FunFam" id="3.40.980.10:FF:000004">
    <property type="entry name" value="Molybdopterin molybdenumtransferase"/>
    <property type="match status" value="1"/>
</dbReference>
<evidence type="ECO:0000256" key="9">
    <source>
        <dbReference type="ARBA" id="ARBA00023150"/>
    </source>
</evidence>
<sequence>MNCHCAEIVTPGLLDLFDARQRLIDAATPINAVETITLEQSTGRVLAETLVAPLDMPGVDNSAMDGYALCLADYQAAPRGAGLPILQRVPAGAGVMLLPEGGCARIFTGAPVPMGADIVVPQERVTLDPRGHIHLEGSLVLGANIRRQGEETRIGTPLLAAGKLLDAASIALLASHGINAVTVKRRLRVALLSTGDELIAPGTVRSPGQVYDSNRAMLNVLLAQAQCDVLDLGIIADSPQSLHQAFEHAQTVADVVMCTGGVSVGEEDHVRPVIEQRGGLHFHGVAMKPGKPFAFGYLGAEPASSTPLMALPGNPVASLVGWQLLALPFIHAMQGRAVAALQRYPVKAGFSQRGPQGRCELLRVVMDWSQGAPVAQLAGGQGSHMLSAASQAHGYLMINPATEVTEGATYHYYPINQFAA</sequence>
<dbReference type="InterPro" id="IPR008284">
    <property type="entry name" value="MoCF_biosynth_CS"/>
</dbReference>
<dbReference type="NCBIfam" id="NF045515">
    <property type="entry name" value="Glp_gephyrin"/>
    <property type="match status" value="1"/>
</dbReference>
<comment type="pathway">
    <text evidence="3 11">Cofactor biosynthesis; molybdopterin biosynthesis.</text>
</comment>
<dbReference type="EMBL" id="CP054580">
    <property type="protein sequence ID" value="QKS23417.1"/>
    <property type="molecule type" value="Genomic_DNA"/>
</dbReference>
<evidence type="ECO:0000256" key="11">
    <source>
        <dbReference type="RuleBase" id="RU365090"/>
    </source>
</evidence>
<dbReference type="PROSITE" id="PS01079">
    <property type="entry name" value="MOCF_BIOSYNTHESIS_2"/>
    <property type="match status" value="1"/>
</dbReference>
<dbReference type="PANTHER" id="PTHR10192">
    <property type="entry name" value="MOLYBDOPTERIN BIOSYNTHESIS PROTEIN"/>
    <property type="match status" value="1"/>
</dbReference>
<name>A0A6N0YW92_9GAMM</name>
<keyword evidence="13" id="KW-1185">Reference proteome</keyword>
<proteinExistence type="inferred from homology"/>
<dbReference type="InterPro" id="IPR005111">
    <property type="entry name" value="MoeA_C_domain_IV"/>
</dbReference>
<protein>
    <recommendedName>
        <fullName evidence="11">Molybdopterin molybdenumtransferase</fullName>
        <ecNumber evidence="11">2.10.1.1</ecNumber>
    </recommendedName>
</protein>
<evidence type="ECO:0000256" key="2">
    <source>
        <dbReference type="ARBA" id="ARBA00002901"/>
    </source>
</evidence>
<evidence type="ECO:0000256" key="7">
    <source>
        <dbReference type="ARBA" id="ARBA00022723"/>
    </source>
</evidence>
<dbReference type="GO" id="GO:0005829">
    <property type="term" value="C:cytosol"/>
    <property type="evidence" value="ECO:0007669"/>
    <property type="project" value="TreeGrafter"/>
</dbReference>
<keyword evidence="7 11" id="KW-0479">Metal-binding</keyword>
<dbReference type="RefSeq" id="WP_022523527.1">
    <property type="nucleotide sequence ID" value="NZ_BAAADW010000002.1"/>
</dbReference>
<comment type="cofactor">
    <cofactor evidence="1 11">
        <name>Mg(2+)</name>
        <dbReference type="ChEBI" id="CHEBI:18420"/>
    </cofactor>
</comment>
<evidence type="ECO:0000256" key="5">
    <source>
        <dbReference type="ARBA" id="ARBA00022505"/>
    </source>
</evidence>
<dbReference type="SMART" id="SM00852">
    <property type="entry name" value="MoCF_biosynth"/>
    <property type="match status" value="1"/>
</dbReference>
<keyword evidence="8 11" id="KW-0460">Magnesium</keyword>
<dbReference type="Pfam" id="PF03453">
    <property type="entry name" value="MoeA_N"/>
    <property type="match status" value="1"/>
</dbReference>
<dbReference type="InterPro" id="IPR036135">
    <property type="entry name" value="MoeA_linker/N_sf"/>
</dbReference>
<comment type="similarity">
    <text evidence="4 11">Belongs to the MoeA family.</text>
</comment>
<dbReference type="InterPro" id="IPR036688">
    <property type="entry name" value="MoeA_C_domain_IV_sf"/>
</dbReference>
<evidence type="ECO:0000256" key="10">
    <source>
        <dbReference type="ARBA" id="ARBA00047317"/>
    </source>
</evidence>
<dbReference type="GO" id="GO:0061599">
    <property type="term" value="F:molybdopterin molybdotransferase activity"/>
    <property type="evidence" value="ECO:0007669"/>
    <property type="project" value="UniProtKB-UniRule"/>
</dbReference>
<dbReference type="GO" id="GO:0046872">
    <property type="term" value="F:metal ion binding"/>
    <property type="evidence" value="ECO:0007669"/>
    <property type="project" value="UniProtKB-UniRule"/>
</dbReference>
<dbReference type="Proteomes" id="UP000509761">
    <property type="component" value="Chromosome"/>
</dbReference>
<dbReference type="CDD" id="cd00887">
    <property type="entry name" value="MoeA"/>
    <property type="match status" value="1"/>
</dbReference>
<organism evidence="12 13">
    <name type="scientific">Vreelandella titanicae</name>
    <dbReference type="NCBI Taxonomy" id="664683"/>
    <lineage>
        <taxon>Bacteria</taxon>
        <taxon>Pseudomonadati</taxon>
        <taxon>Pseudomonadota</taxon>
        <taxon>Gammaproteobacteria</taxon>
        <taxon>Oceanospirillales</taxon>
        <taxon>Halomonadaceae</taxon>
        <taxon>Vreelandella</taxon>
    </lineage>
</organism>
<dbReference type="SUPFAM" id="SSF53218">
    <property type="entry name" value="Molybdenum cofactor biosynthesis proteins"/>
    <property type="match status" value="1"/>
</dbReference>
<dbReference type="GO" id="GO:0006777">
    <property type="term" value="P:Mo-molybdopterin cofactor biosynthetic process"/>
    <property type="evidence" value="ECO:0007669"/>
    <property type="project" value="UniProtKB-UniRule"/>
</dbReference>
<dbReference type="EC" id="2.10.1.1" evidence="11"/>
<dbReference type="NCBIfam" id="TIGR00177">
    <property type="entry name" value="molyb_syn"/>
    <property type="match status" value="1"/>
</dbReference>
<reference evidence="12 13" key="1">
    <citation type="submission" date="2019-12" db="EMBL/GenBank/DDBJ databases">
        <title>Genome sequencing and assembly of endphytes of Porphyra tenera.</title>
        <authorList>
            <person name="Park J.M."/>
            <person name="Shin R."/>
            <person name="Jo S.H."/>
        </authorList>
    </citation>
    <scope>NUCLEOTIDE SEQUENCE [LARGE SCALE GENOMIC DNA]</scope>
    <source>
        <strain evidence="12 13">GPM3</strain>
    </source>
</reference>
<dbReference type="Gene3D" id="3.40.980.10">
    <property type="entry name" value="MoaB/Mog-like domain"/>
    <property type="match status" value="1"/>
</dbReference>
<keyword evidence="9 11" id="KW-0501">Molybdenum cofactor biosynthesis</keyword>
<evidence type="ECO:0000256" key="3">
    <source>
        <dbReference type="ARBA" id="ARBA00005046"/>
    </source>
</evidence>
<evidence type="ECO:0000256" key="4">
    <source>
        <dbReference type="ARBA" id="ARBA00010763"/>
    </source>
</evidence>
<dbReference type="InterPro" id="IPR005110">
    <property type="entry name" value="MoeA_linker/N"/>
</dbReference>